<comment type="caution">
    <text evidence="3">The sequence shown here is derived from an EMBL/GenBank/DDBJ whole genome shotgun (WGS) entry which is preliminary data.</text>
</comment>
<proteinExistence type="predicted"/>
<dbReference type="GeneID" id="83214735"/>
<feature type="region of interest" description="Disordered" evidence="1">
    <location>
        <begin position="249"/>
        <end position="370"/>
    </location>
</feature>
<dbReference type="PANTHER" id="PTHR12419">
    <property type="entry name" value="OTU DOMAIN CONTAINING PROTEIN"/>
    <property type="match status" value="1"/>
</dbReference>
<protein>
    <recommendedName>
        <fullName evidence="2">OTU domain-containing protein</fullName>
    </recommendedName>
</protein>
<feature type="domain" description="OTU" evidence="2">
    <location>
        <begin position="45"/>
        <end position="170"/>
    </location>
</feature>
<evidence type="ECO:0000259" key="2">
    <source>
        <dbReference type="PROSITE" id="PS50802"/>
    </source>
</evidence>
<feature type="compositionally biased region" description="Basic residues" evidence="1">
    <location>
        <begin position="1"/>
        <end position="11"/>
    </location>
</feature>
<name>A0AAD7Y0B7_9FUNG</name>
<sequence>MAKGRRTKKTAGGKGKGENKRRARKTSWHFDTGEDLETQLKQLQLCIKDMSGDGNCLFRALADQYHGSDKQHREVRQQVCQYLRDNEEEYQYFVEDDQSFEHHVTCMERDGTYGGNMELAAFARLNGVDIKVYQPGLIYVINGTDNDDEERNTLHIAYHSWEHYSSVRNVDGPFSGPPEIKEISLDDEQDGKEKGDEHQEDEEDDAIDSKEKVVMQSCPDVSLRRVRRLLRKHKGDPNKVIDVLFEEQAAQDAEEEEEKPINQESTSNAVDDKSKEQKDMESNEHEEELNEPTKESPIEEQDNEPASTPENIKKPKEKKLTAREKKRLAKQRQKQNKIAKLQAEASTSSNPDNSTQDINRVTSSMKQLYI</sequence>
<dbReference type="CDD" id="cd22756">
    <property type="entry name" value="OTU_OTUD3-like"/>
    <property type="match status" value="1"/>
</dbReference>
<dbReference type="RefSeq" id="XP_058341905.1">
    <property type="nucleotide sequence ID" value="XM_058487344.1"/>
</dbReference>
<dbReference type="InterPro" id="IPR050704">
    <property type="entry name" value="Peptidase_C85-like"/>
</dbReference>
<feature type="region of interest" description="Disordered" evidence="1">
    <location>
        <begin position="169"/>
        <end position="214"/>
    </location>
</feature>
<dbReference type="InterPro" id="IPR038765">
    <property type="entry name" value="Papain-like_cys_pep_sf"/>
</dbReference>
<dbReference type="PROSITE" id="PS50802">
    <property type="entry name" value="OTU"/>
    <property type="match status" value="1"/>
</dbReference>
<evidence type="ECO:0000256" key="1">
    <source>
        <dbReference type="SAM" id="MobiDB-lite"/>
    </source>
</evidence>
<dbReference type="AlphaFoldDB" id="A0AAD7Y0B7"/>
<feature type="region of interest" description="Disordered" evidence="1">
    <location>
        <begin position="1"/>
        <end position="29"/>
    </location>
</feature>
<dbReference type="Proteomes" id="UP001234581">
    <property type="component" value="Unassembled WGS sequence"/>
</dbReference>
<dbReference type="Pfam" id="PF02338">
    <property type="entry name" value="OTU"/>
    <property type="match status" value="1"/>
</dbReference>
<dbReference type="GO" id="GO:0004843">
    <property type="term" value="F:cysteine-type deubiquitinase activity"/>
    <property type="evidence" value="ECO:0007669"/>
    <property type="project" value="TreeGrafter"/>
</dbReference>
<dbReference type="GO" id="GO:0016579">
    <property type="term" value="P:protein deubiquitination"/>
    <property type="evidence" value="ECO:0007669"/>
    <property type="project" value="TreeGrafter"/>
</dbReference>
<dbReference type="EMBL" id="JARTCD010000035">
    <property type="protein sequence ID" value="KAJ8656992.1"/>
    <property type="molecule type" value="Genomic_DNA"/>
</dbReference>
<feature type="compositionally biased region" description="Polar residues" evidence="1">
    <location>
        <begin position="344"/>
        <end position="370"/>
    </location>
</feature>
<evidence type="ECO:0000313" key="4">
    <source>
        <dbReference type="Proteomes" id="UP001234581"/>
    </source>
</evidence>
<dbReference type="PANTHER" id="PTHR12419:SF7">
    <property type="entry name" value="OTU DOMAIN-CONTAINING PROTEIN 3"/>
    <property type="match status" value="1"/>
</dbReference>
<dbReference type="SUPFAM" id="SSF54001">
    <property type="entry name" value="Cysteine proteinases"/>
    <property type="match status" value="1"/>
</dbReference>
<accession>A0AAD7Y0B7</accession>
<gene>
    <name evidence="3" type="ORF">O0I10_007326</name>
</gene>
<feature type="compositionally biased region" description="Basic residues" evidence="1">
    <location>
        <begin position="324"/>
        <end position="337"/>
    </location>
</feature>
<feature type="compositionally biased region" description="Basic and acidic residues" evidence="1">
    <location>
        <begin position="311"/>
        <end position="323"/>
    </location>
</feature>
<feature type="compositionally biased region" description="Basic and acidic residues" evidence="1">
    <location>
        <begin position="270"/>
        <end position="283"/>
    </location>
</feature>
<dbReference type="InterPro" id="IPR003323">
    <property type="entry name" value="OTU_dom"/>
</dbReference>
<reference evidence="3 4" key="1">
    <citation type="submission" date="2023-03" db="EMBL/GenBank/DDBJ databases">
        <title>Genome sequence of Lichtheimia ornata CBS 291.66.</title>
        <authorList>
            <person name="Mohabir J.T."/>
            <person name="Shea T.P."/>
            <person name="Kurbessoian T."/>
            <person name="Berby B."/>
            <person name="Fontaine J."/>
            <person name="Livny J."/>
            <person name="Gnirke A."/>
            <person name="Stajich J.E."/>
            <person name="Cuomo C.A."/>
        </authorList>
    </citation>
    <scope>NUCLEOTIDE SEQUENCE [LARGE SCALE GENOMIC DNA]</scope>
    <source>
        <strain evidence="3">CBS 291.66</strain>
    </source>
</reference>
<evidence type="ECO:0000313" key="3">
    <source>
        <dbReference type="EMBL" id="KAJ8656992.1"/>
    </source>
</evidence>
<keyword evidence="4" id="KW-1185">Reference proteome</keyword>
<dbReference type="Gene3D" id="3.90.70.80">
    <property type="match status" value="1"/>
</dbReference>
<organism evidence="3 4">
    <name type="scientific">Lichtheimia ornata</name>
    <dbReference type="NCBI Taxonomy" id="688661"/>
    <lineage>
        <taxon>Eukaryota</taxon>
        <taxon>Fungi</taxon>
        <taxon>Fungi incertae sedis</taxon>
        <taxon>Mucoromycota</taxon>
        <taxon>Mucoromycotina</taxon>
        <taxon>Mucoromycetes</taxon>
        <taxon>Mucorales</taxon>
        <taxon>Lichtheimiaceae</taxon>
        <taxon>Lichtheimia</taxon>
    </lineage>
</organism>